<dbReference type="EMBL" id="VYZN01000001">
    <property type="protein sequence ID" value="KAE9545040.1"/>
    <property type="molecule type" value="Genomic_DNA"/>
</dbReference>
<keyword evidence="2" id="KW-1185">Reference proteome</keyword>
<dbReference type="Proteomes" id="UP000475862">
    <property type="component" value="Unassembled WGS sequence"/>
</dbReference>
<organism evidence="1 2">
    <name type="scientific">Aphis glycines</name>
    <name type="common">Soybean aphid</name>
    <dbReference type="NCBI Taxonomy" id="307491"/>
    <lineage>
        <taxon>Eukaryota</taxon>
        <taxon>Metazoa</taxon>
        <taxon>Ecdysozoa</taxon>
        <taxon>Arthropoda</taxon>
        <taxon>Hexapoda</taxon>
        <taxon>Insecta</taxon>
        <taxon>Pterygota</taxon>
        <taxon>Neoptera</taxon>
        <taxon>Paraneoptera</taxon>
        <taxon>Hemiptera</taxon>
        <taxon>Sternorrhyncha</taxon>
        <taxon>Aphidomorpha</taxon>
        <taxon>Aphidoidea</taxon>
        <taxon>Aphididae</taxon>
        <taxon>Aphidini</taxon>
        <taxon>Aphis</taxon>
        <taxon>Aphis</taxon>
    </lineage>
</organism>
<evidence type="ECO:0000313" key="1">
    <source>
        <dbReference type="EMBL" id="KAE9545040.1"/>
    </source>
</evidence>
<name>A0A6G0U8F1_APHGL</name>
<evidence type="ECO:0000313" key="2">
    <source>
        <dbReference type="Proteomes" id="UP000475862"/>
    </source>
</evidence>
<reference evidence="1 2" key="1">
    <citation type="submission" date="2019-08" db="EMBL/GenBank/DDBJ databases">
        <title>The genome of the soybean aphid Biotype 1, its phylome, world population structure and adaptation to the North American continent.</title>
        <authorList>
            <person name="Giordano R."/>
            <person name="Donthu R.K."/>
            <person name="Hernandez A.G."/>
            <person name="Wright C.L."/>
            <person name="Zimin A.V."/>
        </authorList>
    </citation>
    <scope>NUCLEOTIDE SEQUENCE [LARGE SCALE GENOMIC DNA]</scope>
    <source>
        <tissue evidence="1">Whole aphids</tissue>
    </source>
</reference>
<comment type="caution">
    <text evidence="1">The sequence shown here is derived from an EMBL/GenBank/DDBJ whole genome shotgun (WGS) entry which is preliminary data.</text>
</comment>
<dbReference type="AlphaFoldDB" id="A0A6G0U8F1"/>
<protein>
    <submittedName>
        <fullName evidence="1">Uncharacterized protein</fullName>
    </submittedName>
</protein>
<accession>A0A6G0U8F1</accession>
<gene>
    <name evidence="1" type="ORF">AGLY_000583</name>
</gene>
<dbReference type="OrthoDB" id="2148490at2759"/>
<proteinExistence type="predicted"/>
<sequence>MNSMTISNLLKIVAYVTKILLSVNFEYLNIIHNNLTYVVFKKFATPVKGSNVSEYANIAIYTQLNDKERVTAALIKTVLNKCIGNHYVIKCIFVLKDETCIPPTTFGLYLKVLTGAARPACYTDSIFKIFSKSYTRGSKFTDICSKLKKLKDKCIHNIILPLMSHQEDFHVIELLSFFLGMLESEAYYYSFLLYGVET</sequence>